<organism evidence="2 3">
    <name type="scientific">Cnuella takakiae</name>
    <dbReference type="NCBI Taxonomy" id="1302690"/>
    <lineage>
        <taxon>Bacteria</taxon>
        <taxon>Pseudomonadati</taxon>
        <taxon>Bacteroidota</taxon>
        <taxon>Chitinophagia</taxon>
        <taxon>Chitinophagales</taxon>
        <taxon>Chitinophagaceae</taxon>
        <taxon>Cnuella</taxon>
    </lineage>
</organism>
<gene>
    <name evidence="2" type="ORF">SAMN05444008_112108</name>
</gene>
<keyword evidence="1" id="KW-0472">Membrane</keyword>
<keyword evidence="1" id="KW-0812">Transmembrane</keyword>
<evidence type="ECO:0000313" key="3">
    <source>
        <dbReference type="Proteomes" id="UP000184368"/>
    </source>
</evidence>
<protein>
    <submittedName>
        <fullName evidence="2">Uncharacterized protein</fullName>
    </submittedName>
</protein>
<evidence type="ECO:0000256" key="1">
    <source>
        <dbReference type="SAM" id="Phobius"/>
    </source>
</evidence>
<sequence>MRFIPAWAILSGMNRLLLLPLLFISLYAQAQSPDFISVRKPNGRTVRSFMPGLPIVLQTKSGGWLEGPIEAIRNDSLIIRQYRVQRYMRWGVLQLDTIGTTLLPIHYLAIQRVWLNKRRSFWQRRTGPLLIIGGGGYLLLNLLNGAILKDPIGSSGNIRKLGISTGALGAGILFQKYLAGSEYSTSRHRIVYVRMGKTGF</sequence>
<proteinExistence type="predicted"/>
<dbReference type="Proteomes" id="UP000184368">
    <property type="component" value="Unassembled WGS sequence"/>
</dbReference>
<name>A0A1M5EMZ4_9BACT</name>
<evidence type="ECO:0000313" key="2">
    <source>
        <dbReference type="EMBL" id="SHF80514.1"/>
    </source>
</evidence>
<feature type="transmembrane region" description="Helical" evidence="1">
    <location>
        <begin position="160"/>
        <end position="179"/>
    </location>
</feature>
<feature type="transmembrane region" description="Helical" evidence="1">
    <location>
        <begin position="129"/>
        <end position="148"/>
    </location>
</feature>
<dbReference type="RefSeq" id="WP_073045001.1">
    <property type="nucleotide sequence ID" value="NZ_FQUO01000012.1"/>
</dbReference>
<dbReference type="OrthoDB" id="671728at2"/>
<dbReference type="AlphaFoldDB" id="A0A1M5EMZ4"/>
<dbReference type="EMBL" id="FQUO01000012">
    <property type="protein sequence ID" value="SHF80514.1"/>
    <property type="molecule type" value="Genomic_DNA"/>
</dbReference>
<keyword evidence="3" id="KW-1185">Reference proteome</keyword>
<accession>A0A1M5EMZ4</accession>
<reference evidence="2 3" key="1">
    <citation type="submission" date="2016-11" db="EMBL/GenBank/DDBJ databases">
        <authorList>
            <person name="Jaros S."/>
            <person name="Januszkiewicz K."/>
            <person name="Wedrychowicz H."/>
        </authorList>
    </citation>
    <scope>NUCLEOTIDE SEQUENCE [LARGE SCALE GENOMIC DNA]</scope>
    <source>
        <strain evidence="2 3">DSM 26897</strain>
    </source>
</reference>
<keyword evidence="1" id="KW-1133">Transmembrane helix</keyword>